<name>A0ABW7QBM3_9MICO</name>
<comment type="caution">
    <text evidence="4">The sequence shown here is derived from an EMBL/GenBank/DDBJ whole genome shotgun (WGS) entry which is preliminary data.</text>
</comment>
<feature type="chain" id="PRO_5046598892" evidence="2">
    <location>
        <begin position="24"/>
        <end position="291"/>
    </location>
</feature>
<dbReference type="PANTHER" id="PTHR48081">
    <property type="entry name" value="AB HYDROLASE SUPERFAMILY PROTEIN C4A8.06C"/>
    <property type="match status" value="1"/>
</dbReference>
<dbReference type="PANTHER" id="PTHR48081:SF6">
    <property type="entry name" value="PEPTIDASE S9 PROLYL OLIGOPEPTIDASE CATALYTIC DOMAIN-CONTAINING PROTEIN"/>
    <property type="match status" value="1"/>
</dbReference>
<dbReference type="Proteomes" id="UP001610861">
    <property type="component" value="Unassembled WGS sequence"/>
</dbReference>
<dbReference type="InterPro" id="IPR013094">
    <property type="entry name" value="AB_hydrolase_3"/>
</dbReference>
<protein>
    <submittedName>
        <fullName evidence="4">Alpha/beta hydrolase</fullName>
    </submittedName>
</protein>
<dbReference type="RefSeq" id="WP_397557552.1">
    <property type="nucleotide sequence ID" value="NZ_JBIQWL010000007.1"/>
</dbReference>
<accession>A0ABW7QBM3</accession>
<proteinExistence type="predicted"/>
<evidence type="ECO:0000256" key="1">
    <source>
        <dbReference type="ARBA" id="ARBA00022801"/>
    </source>
</evidence>
<feature type="domain" description="Alpha/beta hydrolase fold-3" evidence="3">
    <location>
        <begin position="74"/>
        <end position="272"/>
    </location>
</feature>
<organism evidence="4 5">
    <name type="scientific">Microbacterium alkaliflavum</name>
    <dbReference type="NCBI Taxonomy" id="3248839"/>
    <lineage>
        <taxon>Bacteria</taxon>
        <taxon>Bacillati</taxon>
        <taxon>Actinomycetota</taxon>
        <taxon>Actinomycetes</taxon>
        <taxon>Micrococcales</taxon>
        <taxon>Microbacteriaceae</taxon>
        <taxon>Microbacterium</taxon>
    </lineage>
</organism>
<dbReference type="EMBL" id="JBIQWL010000007">
    <property type="protein sequence ID" value="MFH8252105.1"/>
    <property type="molecule type" value="Genomic_DNA"/>
</dbReference>
<keyword evidence="1 4" id="KW-0378">Hydrolase</keyword>
<gene>
    <name evidence="4" type="ORF">ACH3VR_17200</name>
</gene>
<dbReference type="Gene3D" id="3.40.50.1820">
    <property type="entry name" value="alpha/beta hydrolase"/>
    <property type="match status" value="1"/>
</dbReference>
<evidence type="ECO:0000259" key="3">
    <source>
        <dbReference type="Pfam" id="PF07859"/>
    </source>
</evidence>
<keyword evidence="2" id="KW-0732">Signal</keyword>
<evidence type="ECO:0000256" key="2">
    <source>
        <dbReference type="SAM" id="SignalP"/>
    </source>
</evidence>
<reference evidence="4 5" key="1">
    <citation type="submission" date="2024-09" db="EMBL/GenBank/DDBJ databases">
        <authorList>
            <person name="Pan X."/>
        </authorList>
    </citation>
    <scope>NUCLEOTIDE SEQUENCE [LARGE SCALE GENOMIC DNA]</scope>
    <source>
        <strain evidence="4 5">B2969</strain>
    </source>
</reference>
<evidence type="ECO:0000313" key="4">
    <source>
        <dbReference type="EMBL" id="MFH8252105.1"/>
    </source>
</evidence>
<keyword evidence="5" id="KW-1185">Reference proteome</keyword>
<dbReference type="PROSITE" id="PS51257">
    <property type="entry name" value="PROKAR_LIPOPROTEIN"/>
    <property type="match status" value="1"/>
</dbReference>
<dbReference type="InterPro" id="IPR050300">
    <property type="entry name" value="GDXG_lipolytic_enzyme"/>
</dbReference>
<evidence type="ECO:0000313" key="5">
    <source>
        <dbReference type="Proteomes" id="UP001610861"/>
    </source>
</evidence>
<dbReference type="Pfam" id="PF07859">
    <property type="entry name" value="Abhydrolase_3"/>
    <property type="match status" value="1"/>
</dbReference>
<dbReference type="GO" id="GO:0016787">
    <property type="term" value="F:hydrolase activity"/>
    <property type="evidence" value="ECO:0007669"/>
    <property type="project" value="UniProtKB-KW"/>
</dbReference>
<dbReference type="SUPFAM" id="SSF53474">
    <property type="entry name" value="alpha/beta-Hydrolases"/>
    <property type="match status" value="1"/>
</dbReference>
<sequence length="291" mass="29016">MIHRSTSLLAAAAAIALALAGCASPGASGAPAGERTPSATGTATAAEVYRTVDGTDLKAEFCEPEGVDSPVPAVVLLHGGGFSEGSRSSMMQLCADAAAQGIVGVTVDYRLLPQNSYPAQIDDAAAAVAWLKEPEVAAAHGIDPAHIGMIGSSAGAIITATLATRSDSGLTAAAALSPVSDMTADGLALGTPTNEAIATILAYLGCSDIADCPVGAEASPLLAVSAGDTPMFLAGGTRELVPAGQVEALHDALVAAGVPTELVMSPGERHGLALLTDDVRAKMFDFLKEQL</sequence>
<feature type="signal peptide" evidence="2">
    <location>
        <begin position="1"/>
        <end position="23"/>
    </location>
</feature>
<dbReference type="InterPro" id="IPR029058">
    <property type="entry name" value="AB_hydrolase_fold"/>
</dbReference>